<dbReference type="SUPFAM" id="SSF48452">
    <property type="entry name" value="TPR-like"/>
    <property type="match status" value="1"/>
</dbReference>
<dbReference type="eggNOG" id="COG1729">
    <property type="taxonomic scope" value="Bacteria"/>
</dbReference>
<dbReference type="InterPro" id="IPR018704">
    <property type="entry name" value="SecYEG/CpoB_TPR"/>
</dbReference>
<dbReference type="EMBL" id="CP002480">
    <property type="protein sequence ID" value="ADW70074.1"/>
    <property type="molecule type" value="Genomic_DNA"/>
</dbReference>
<dbReference type="AlphaFoldDB" id="E8X093"/>
<feature type="domain" description="Ancillary SecYEG translocon subunit/Cell division coordinator CpoB TPR" evidence="3">
    <location>
        <begin position="45"/>
        <end position="245"/>
    </location>
</feature>
<name>E8X093_GRATM</name>
<dbReference type="KEGG" id="acm:AciX9_3054"/>
<evidence type="ECO:0000259" key="3">
    <source>
        <dbReference type="Pfam" id="PF09976"/>
    </source>
</evidence>
<keyword evidence="2" id="KW-0812">Transmembrane</keyword>
<feature type="region of interest" description="Disordered" evidence="1">
    <location>
        <begin position="1"/>
        <end position="24"/>
    </location>
</feature>
<keyword evidence="2" id="KW-1133">Transmembrane helix</keyword>
<keyword evidence="5" id="KW-1185">Reference proteome</keyword>
<feature type="transmembrane region" description="Helical" evidence="2">
    <location>
        <begin position="53"/>
        <end position="74"/>
    </location>
</feature>
<reference evidence="5" key="1">
    <citation type="submission" date="2011-01" db="EMBL/GenBank/DDBJ databases">
        <title>Complete sequence of chromosome of Acidobacterium sp. MP5ACTX9.</title>
        <authorList>
            <consortium name="US DOE Joint Genome Institute"/>
            <person name="Lucas S."/>
            <person name="Copeland A."/>
            <person name="Lapidus A."/>
            <person name="Cheng J.-F."/>
            <person name="Goodwin L."/>
            <person name="Pitluck S."/>
            <person name="Teshima H."/>
            <person name="Detter J.C."/>
            <person name="Han C."/>
            <person name="Tapia R."/>
            <person name="Land M."/>
            <person name="Hauser L."/>
            <person name="Kyrpides N."/>
            <person name="Ivanova N."/>
            <person name="Ovchinnikova G."/>
            <person name="Pagani I."/>
            <person name="Rawat S.R."/>
            <person name="Mannisto M."/>
            <person name="Haggblom M.M."/>
            <person name="Woyke T."/>
        </authorList>
    </citation>
    <scope>NUCLEOTIDE SEQUENCE [LARGE SCALE GENOMIC DNA]</scope>
    <source>
        <strain evidence="5">MP5ACTX9</strain>
    </source>
</reference>
<dbReference type="PaxDb" id="1198114-AciX9_3054"/>
<keyword evidence="2" id="KW-0472">Membrane</keyword>
<evidence type="ECO:0000256" key="2">
    <source>
        <dbReference type="SAM" id="Phobius"/>
    </source>
</evidence>
<organism evidence="5">
    <name type="scientific">Granulicella tundricola (strain ATCC BAA-1859 / DSM 23138 / MP5ACTX9)</name>
    <dbReference type="NCBI Taxonomy" id="1198114"/>
    <lineage>
        <taxon>Bacteria</taxon>
        <taxon>Pseudomonadati</taxon>
        <taxon>Acidobacteriota</taxon>
        <taxon>Terriglobia</taxon>
        <taxon>Terriglobales</taxon>
        <taxon>Acidobacteriaceae</taxon>
        <taxon>Granulicella</taxon>
    </lineage>
</organism>
<dbReference type="Pfam" id="PF09976">
    <property type="entry name" value="TPR_21"/>
    <property type="match status" value="1"/>
</dbReference>
<evidence type="ECO:0000256" key="1">
    <source>
        <dbReference type="SAM" id="MobiDB-lite"/>
    </source>
</evidence>
<evidence type="ECO:0000313" key="5">
    <source>
        <dbReference type="Proteomes" id="UP000000343"/>
    </source>
</evidence>
<gene>
    <name evidence="4" type="ordered locus">AciX9_3054</name>
</gene>
<evidence type="ECO:0000313" key="4">
    <source>
        <dbReference type="EMBL" id="ADW70074.1"/>
    </source>
</evidence>
<dbReference type="InterPro" id="IPR011990">
    <property type="entry name" value="TPR-like_helical_dom_sf"/>
</dbReference>
<sequence length="266" mass="28045">MLTSSPAAESFAATEKEEPRPVDQQTKAALKQDNFITTTSHGLEWAKENRKSVIVTVSLLLAVIIILVAVGVIYTQRSNAAETAFGEAMQVYQAPVAIAGQPAMPGVKTYANVAERATAANKLFANVADHYGMTKDGKNARYFAGLTAAEAGQTQTAETTLKAVADGFDKDLANLAKLALADLYRQTGRDGQAVDLYNQLAAKPTNTVPAATAQIALAEMYTAEGKTEQARKIYAQLKDKDAKGVGGVLAAQKLNPAAATGPSLQQ</sequence>
<accession>E8X093</accession>
<protein>
    <recommendedName>
        <fullName evidence="3">Ancillary SecYEG translocon subunit/Cell division coordinator CpoB TPR domain-containing protein</fullName>
    </recommendedName>
</protein>
<proteinExistence type="predicted"/>
<dbReference type="Proteomes" id="UP000000343">
    <property type="component" value="Chromosome"/>
</dbReference>
<dbReference type="Gene3D" id="1.25.40.10">
    <property type="entry name" value="Tetratricopeptide repeat domain"/>
    <property type="match status" value="1"/>
</dbReference>
<dbReference type="HOGENOM" id="CLU_070774_0_0_0"/>